<gene>
    <name evidence="1" type="ORF">SAMN05216203_0782</name>
</gene>
<protein>
    <recommendedName>
        <fullName evidence="3">Elongation factor P hydroxylase</fullName>
    </recommendedName>
</protein>
<name>A0A1I6H2E4_9GAMM</name>
<evidence type="ECO:0008006" key="3">
    <source>
        <dbReference type="Google" id="ProtNLM"/>
    </source>
</evidence>
<organism evidence="1 2">
    <name type="scientific">Marinobacter daqiaonensis</name>
    <dbReference type="NCBI Taxonomy" id="650891"/>
    <lineage>
        <taxon>Bacteria</taxon>
        <taxon>Pseudomonadati</taxon>
        <taxon>Pseudomonadota</taxon>
        <taxon>Gammaproteobacteria</taxon>
        <taxon>Pseudomonadales</taxon>
        <taxon>Marinobacteraceae</taxon>
        <taxon>Marinobacter</taxon>
    </lineage>
</organism>
<dbReference type="Proteomes" id="UP000198644">
    <property type="component" value="Unassembled WGS sequence"/>
</dbReference>
<evidence type="ECO:0000313" key="1">
    <source>
        <dbReference type="EMBL" id="SFR48619.1"/>
    </source>
</evidence>
<sequence>MSLEIRALKPHNSGPMNHRPEDLVTLFNRLFRETRRTELVRGGEEPEYLPASSAGDYARVVFAHGYFASALHEISHWCIAGAHRRTLPDYGYWYCPDGRTSDQQREFEKVEVKPQALEWLFAVACRSRFHISVDNLEGGGAIDEDGFHGRVFRQACYYLENGLPERAGQFLEALREFYGTDDADFRCWHQQNIHLAANARGQAHYSIRDNEAYDAIT</sequence>
<accession>A0A1I6H2E4</accession>
<dbReference type="AlphaFoldDB" id="A0A1I6H2E4"/>
<proteinExistence type="predicted"/>
<dbReference type="Pfam" id="PF04315">
    <property type="entry name" value="EpmC"/>
    <property type="match status" value="1"/>
</dbReference>
<keyword evidence="2" id="KW-1185">Reference proteome</keyword>
<dbReference type="STRING" id="650891.SAMN05216203_0782"/>
<evidence type="ECO:0000313" key="2">
    <source>
        <dbReference type="Proteomes" id="UP000198644"/>
    </source>
</evidence>
<dbReference type="InterPro" id="IPR007411">
    <property type="entry name" value="EpmC"/>
</dbReference>
<dbReference type="EMBL" id="FOYW01000001">
    <property type="protein sequence ID" value="SFR48619.1"/>
    <property type="molecule type" value="Genomic_DNA"/>
</dbReference>
<reference evidence="1 2" key="1">
    <citation type="submission" date="2016-10" db="EMBL/GenBank/DDBJ databases">
        <authorList>
            <person name="de Groot N.N."/>
        </authorList>
    </citation>
    <scope>NUCLEOTIDE SEQUENCE [LARGE SCALE GENOMIC DNA]</scope>
    <source>
        <strain evidence="1 2">CGMCC 1.9167</strain>
    </source>
</reference>